<dbReference type="Ensembl" id="ENSELUT00000110801.1">
    <property type="protein sequence ID" value="ENSELUP00000087330.1"/>
    <property type="gene ID" value="ENSELUG00000006151.3"/>
</dbReference>
<dbReference type="InterPro" id="IPR050119">
    <property type="entry name" value="CCR1-9-like"/>
</dbReference>
<dbReference type="GO" id="GO:0006955">
    <property type="term" value="P:immune response"/>
    <property type="evidence" value="ECO:0007669"/>
    <property type="project" value="TreeGrafter"/>
</dbReference>
<proteinExistence type="inferred from homology"/>
<dbReference type="PANTHER" id="PTHR10489">
    <property type="entry name" value="CELL ADHESION MOLECULE"/>
    <property type="match status" value="1"/>
</dbReference>
<evidence type="ECO:0000313" key="12">
    <source>
        <dbReference type="Ensembl" id="ENSELUP00000005083.1"/>
    </source>
</evidence>
<gene>
    <name evidence="12" type="primary">CCR10</name>
</gene>
<feature type="compositionally biased region" description="Pro residues" evidence="9">
    <location>
        <begin position="367"/>
        <end position="386"/>
    </location>
</feature>
<feature type="transmembrane region" description="Helical" evidence="10">
    <location>
        <begin position="160"/>
        <end position="178"/>
    </location>
</feature>
<evidence type="ECO:0000256" key="4">
    <source>
        <dbReference type="ARBA" id="ARBA00023040"/>
    </source>
</evidence>
<dbReference type="GeneTree" id="ENSGT01030000234667"/>
<dbReference type="OrthoDB" id="8957211at2759"/>
<keyword evidence="5 10" id="KW-0472">Membrane</keyword>
<keyword evidence="4 8" id="KW-0297">G-protein coupled receptor</keyword>
<evidence type="ECO:0000313" key="13">
    <source>
        <dbReference type="Proteomes" id="UP000265140"/>
    </source>
</evidence>
<keyword evidence="2 8" id="KW-0812">Transmembrane</keyword>
<evidence type="ECO:0000256" key="7">
    <source>
        <dbReference type="ARBA" id="ARBA00023224"/>
    </source>
</evidence>
<feature type="domain" description="G-protein coupled receptors family 1 profile" evidence="11">
    <location>
        <begin position="59"/>
        <end position="319"/>
    </location>
</feature>
<name>A0A3P8XPF6_ESOLU</name>
<keyword evidence="3 10" id="KW-1133">Transmembrane helix</keyword>
<dbReference type="PROSITE" id="PS50262">
    <property type="entry name" value="G_PROTEIN_RECEP_F1_2"/>
    <property type="match status" value="1"/>
</dbReference>
<protein>
    <recommendedName>
        <fullName evidence="11">G-protein coupled receptors family 1 profile domain-containing protein</fullName>
    </recommendedName>
</protein>
<dbReference type="PRINTS" id="PR00237">
    <property type="entry name" value="GPCRRHODOPSN"/>
</dbReference>
<dbReference type="STRING" id="8010.ENSELUP00000005083"/>
<feature type="region of interest" description="Disordered" evidence="9">
    <location>
        <begin position="345"/>
        <end position="396"/>
    </location>
</feature>
<dbReference type="InParanoid" id="A0A3P8XPF6"/>
<feature type="transmembrane region" description="Helical" evidence="10">
    <location>
        <begin position="48"/>
        <end position="70"/>
    </location>
</feature>
<dbReference type="GO" id="GO:0060326">
    <property type="term" value="P:cell chemotaxis"/>
    <property type="evidence" value="ECO:0007669"/>
    <property type="project" value="TreeGrafter"/>
</dbReference>
<comment type="similarity">
    <text evidence="8">Belongs to the G-protein coupled receptor 1 family.</text>
</comment>
<dbReference type="Proteomes" id="UP000265140">
    <property type="component" value="Chromosome 5"/>
</dbReference>
<feature type="transmembrane region" description="Helical" evidence="10">
    <location>
        <begin position="213"/>
        <end position="237"/>
    </location>
</feature>
<dbReference type="SUPFAM" id="SSF81321">
    <property type="entry name" value="Family A G protein-coupled receptor-like"/>
    <property type="match status" value="1"/>
</dbReference>
<feature type="compositionally biased region" description="Low complexity" evidence="9">
    <location>
        <begin position="345"/>
        <end position="366"/>
    </location>
</feature>
<sequence>MEFTTFFPTFDDYTFDFNYNISTTDNELPELCEANEQQLTIKMFQTSIFLLVLLLGVLGNCLVITTFVLYRRLRLRSMTDIFLFQLALADLLLLLTLPLQAGDVLLGRWAFGDALCKLTRASYAVNTYSGLLLLACISVDRYVVVAWAQAMLRLRSRMLTGAKLASMCVWLAALLLSLPEVLFSGVDKGGAAEEGEAHCGMKVWLVESWRVKMAASGAQIAGFCLPFLVMVSCYSLIGRVLWEKRGTGASRRQRTLRLMVTLVAVFLLFQLPYAVVLTLKLAGPGAEGQTCAQRDETLLMEYVTCTLAYTRCCLNPLLYALVGVRFRSDVRKLLHKAGVQFRVGTGSHTESCSSGSPTSPGLTTLSPLPPTSPLPRPPTSPPPLPPHTLAHSISYQPTTARPHEHTYFFSHP</sequence>
<dbReference type="RefSeq" id="XP_019901962.1">
    <property type="nucleotide sequence ID" value="XM_020046403.2"/>
</dbReference>
<keyword evidence="13" id="KW-1185">Reference proteome</keyword>
<dbReference type="InterPro" id="IPR000276">
    <property type="entry name" value="GPCR_Rhodpsn"/>
</dbReference>
<dbReference type="GO" id="GO:0007204">
    <property type="term" value="P:positive regulation of cytosolic calcium ion concentration"/>
    <property type="evidence" value="ECO:0007669"/>
    <property type="project" value="TreeGrafter"/>
</dbReference>
<reference evidence="13" key="1">
    <citation type="journal article" date="2014" name="PLoS ONE">
        <title>The genome and linkage map of the northern pike (Esox lucius): conserved synteny revealed between the salmonid sister group and the Neoteleostei.</title>
        <authorList>
            <person name="Rondeau E.B."/>
            <person name="Minkley D.R."/>
            <person name="Leong J.S."/>
            <person name="Messmer A.M."/>
            <person name="Jantzen J.R."/>
            <person name="von Schalburg K.R."/>
            <person name="Lemon C."/>
            <person name="Bird N.H."/>
            <person name="Koop B.F."/>
        </authorList>
    </citation>
    <scope>NUCLEOTIDE SEQUENCE</scope>
</reference>
<feature type="transmembrane region" description="Helical" evidence="10">
    <location>
        <begin position="128"/>
        <end position="148"/>
    </location>
</feature>
<keyword evidence="6 8" id="KW-0675">Receptor</keyword>
<dbReference type="InterPro" id="IPR017452">
    <property type="entry name" value="GPCR_Rhodpsn_7TM"/>
</dbReference>
<dbReference type="PROSITE" id="PS00237">
    <property type="entry name" value="G_PROTEIN_RECEP_F1_1"/>
    <property type="match status" value="1"/>
</dbReference>
<feature type="transmembrane region" description="Helical" evidence="10">
    <location>
        <begin position="258"/>
        <end position="279"/>
    </location>
</feature>
<dbReference type="PANTHER" id="PTHR10489:SF735">
    <property type="entry name" value="C-C CHEMOKINE RECEPTOR TYPE 10"/>
    <property type="match status" value="1"/>
</dbReference>
<evidence type="ECO:0000256" key="3">
    <source>
        <dbReference type="ARBA" id="ARBA00022989"/>
    </source>
</evidence>
<evidence type="ECO:0000256" key="9">
    <source>
        <dbReference type="SAM" id="MobiDB-lite"/>
    </source>
</evidence>
<dbReference type="Gene3D" id="1.20.1070.10">
    <property type="entry name" value="Rhodopsin 7-helix transmembrane proteins"/>
    <property type="match status" value="1"/>
</dbReference>
<dbReference type="RefSeq" id="XP_010864593.1">
    <property type="nucleotide sequence ID" value="XM_010866291.3"/>
</dbReference>
<dbReference type="GO" id="GO:0016493">
    <property type="term" value="F:C-C chemokine receptor activity"/>
    <property type="evidence" value="ECO:0007669"/>
    <property type="project" value="TreeGrafter"/>
</dbReference>
<organism evidence="12 13">
    <name type="scientific">Esox lucius</name>
    <name type="common">Northern pike</name>
    <dbReference type="NCBI Taxonomy" id="8010"/>
    <lineage>
        <taxon>Eukaryota</taxon>
        <taxon>Metazoa</taxon>
        <taxon>Chordata</taxon>
        <taxon>Craniata</taxon>
        <taxon>Vertebrata</taxon>
        <taxon>Euteleostomi</taxon>
        <taxon>Actinopterygii</taxon>
        <taxon>Neopterygii</taxon>
        <taxon>Teleostei</taxon>
        <taxon>Protacanthopterygii</taxon>
        <taxon>Esociformes</taxon>
        <taxon>Esocidae</taxon>
        <taxon>Esox</taxon>
    </lineage>
</organism>
<comment type="subcellular location">
    <subcellularLocation>
        <location evidence="1">Membrane</location>
    </subcellularLocation>
</comment>
<evidence type="ECO:0000256" key="2">
    <source>
        <dbReference type="ARBA" id="ARBA00022692"/>
    </source>
</evidence>
<evidence type="ECO:0000256" key="6">
    <source>
        <dbReference type="ARBA" id="ARBA00023170"/>
    </source>
</evidence>
<dbReference type="GO" id="GO:0019722">
    <property type="term" value="P:calcium-mediated signaling"/>
    <property type="evidence" value="ECO:0007669"/>
    <property type="project" value="TreeGrafter"/>
</dbReference>
<accession>A0A3P8XPF6</accession>
<dbReference type="GO" id="GO:0019957">
    <property type="term" value="F:C-C chemokine binding"/>
    <property type="evidence" value="ECO:0007669"/>
    <property type="project" value="TreeGrafter"/>
</dbReference>
<dbReference type="Pfam" id="PF00001">
    <property type="entry name" value="7tm_1"/>
    <property type="match status" value="1"/>
</dbReference>
<reference evidence="12" key="3">
    <citation type="submission" date="2025-05" db="UniProtKB">
        <authorList>
            <consortium name="Ensembl"/>
        </authorList>
    </citation>
    <scope>IDENTIFICATION</scope>
</reference>
<evidence type="ECO:0000256" key="1">
    <source>
        <dbReference type="ARBA" id="ARBA00004370"/>
    </source>
</evidence>
<dbReference type="Ensembl" id="ENSELUT00000011258.3">
    <property type="protein sequence ID" value="ENSELUP00000005083.1"/>
    <property type="gene ID" value="ENSELUG00000006151.3"/>
</dbReference>
<dbReference type="GeneID" id="105007379"/>
<evidence type="ECO:0000256" key="10">
    <source>
        <dbReference type="SAM" id="Phobius"/>
    </source>
</evidence>
<dbReference type="Bgee" id="ENSELUG00000006151">
    <property type="expression patterns" value="Expressed in head kidney and 3 other cell types or tissues"/>
</dbReference>
<feature type="transmembrane region" description="Helical" evidence="10">
    <location>
        <begin position="82"/>
        <end position="101"/>
    </location>
</feature>
<dbReference type="AlphaFoldDB" id="A0A3P8XPF6"/>
<reference evidence="12 13" key="2">
    <citation type="submission" date="2020-02" db="EMBL/GenBank/DDBJ databases">
        <title>Esox lucius (northern pike) genome, fEsoLuc1, primary haplotype.</title>
        <authorList>
            <person name="Myers G."/>
            <person name="Karagic N."/>
            <person name="Meyer A."/>
            <person name="Pippel M."/>
            <person name="Reichard M."/>
            <person name="Winkler S."/>
            <person name="Tracey A."/>
            <person name="Sims Y."/>
            <person name="Howe K."/>
            <person name="Rhie A."/>
            <person name="Formenti G."/>
            <person name="Durbin R."/>
            <person name="Fedrigo O."/>
            <person name="Jarvis E.D."/>
        </authorList>
    </citation>
    <scope>NUCLEOTIDE SEQUENCE [LARGE SCALE GENOMIC DNA]</scope>
</reference>
<dbReference type="CTD" id="2826"/>
<dbReference type="OMA" id="CYAINTY"/>
<dbReference type="GO" id="GO:0009897">
    <property type="term" value="C:external side of plasma membrane"/>
    <property type="evidence" value="ECO:0007669"/>
    <property type="project" value="TreeGrafter"/>
</dbReference>
<keyword evidence="7 8" id="KW-0807">Transducer</keyword>
<evidence type="ECO:0000256" key="5">
    <source>
        <dbReference type="ARBA" id="ARBA00023136"/>
    </source>
</evidence>
<evidence type="ECO:0000256" key="8">
    <source>
        <dbReference type="RuleBase" id="RU000688"/>
    </source>
</evidence>
<dbReference type="KEGG" id="els:105007379"/>
<evidence type="ECO:0000259" key="11">
    <source>
        <dbReference type="PROSITE" id="PS50262"/>
    </source>
</evidence>